<feature type="transmembrane region" description="Helical" evidence="8">
    <location>
        <begin position="50"/>
        <end position="69"/>
    </location>
</feature>
<organism evidence="9 10">
    <name type="scientific">Prochlorococcus marinus str. MIT 9116</name>
    <dbReference type="NCBI Taxonomy" id="167544"/>
    <lineage>
        <taxon>Bacteria</taxon>
        <taxon>Bacillati</taxon>
        <taxon>Cyanobacteriota</taxon>
        <taxon>Cyanophyceae</taxon>
        <taxon>Synechococcales</taxon>
        <taxon>Prochlorococcaceae</taxon>
        <taxon>Prochlorococcus</taxon>
    </lineage>
</organism>
<dbReference type="InterPro" id="IPR003445">
    <property type="entry name" value="Cat_transpt"/>
</dbReference>
<proteinExistence type="predicted"/>
<keyword evidence="2" id="KW-0813">Transport</keyword>
<feature type="transmembrane region" description="Helical" evidence="8">
    <location>
        <begin position="357"/>
        <end position="379"/>
    </location>
</feature>
<comment type="subcellular location">
    <subcellularLocation>
        <location evidence="1">Cell membrane</location>
        <topology evidence="1">Multi-pass membrane protein</topology>
    </subcellularLocation>
</comment>
<evidence type="ECO:0000256" key="2">
    <source>
        <dbReference type="ARBA" id="ARBA00022448"/>
    </source>
</evidence>
<keyword evidence="6" id="KW-0406">Ion transport</keyword>
<accession>A0A0A1ZL31</accession>
<evidence type="ECO:0000256" key="7">
    <source>
        <dbReference type="ARBA" id="ARBA00023136"/>
    </source>
</evidence>
<feature type="transmembrane region" description="Helical" evidence="8">
    <location>
        <begin position="423"/>
        <end position="447"/>
    </location>
</feature>
<feature type="transmembrane region" description="Helical" evidence="8">
    <location>
        <begin position="81"/>
        <end position="105"/>
    </location>
</feature>
<dbReference type="PANTHER" id="PTHR32024:SF1">
    <property type="entry name" value="KTR SYSTEM POTASSIUM UPTAKE PROTEIN B"/>
    <property type="match status" value="1"/>
</dbReference>
<name>A0A0A1ZL31_PROMR</name>
<dbReference type="EMBL" id="JNAJ01000018">
    <property type="protein sequence ID" value="KGF90085.1"/>
    <property type="molecule type" value="Genomic_DNA"/>
</dbReference>
<keyword evidence="4 8" id="KW-0812">Transmembrane</keyword>
<dbReference type="RefSeq" id="WP_032514758.1">
    <property type="nucleotide sequence ID" value="NZ_JNAJ01000018.1"/>
</dbReference>
<feature type="transmembrane region" description="Helical" evidence="8">
    <location>
        <begin position="20"/>
        <end position="38"/>
    </location>
</feature>
<protein>
    <submittedName>
        <fullName evidence="9">Potassium uptake protein TrkH</fullName>
    </submittedName>
</protein>
<feature type="transmembrane region" description="Helical" evidence="8">
    <location>
        <begin position="391"/>
        <end position="411"/>
    </location>
</feature>
<dbReference type="GO" id="GO:0008324">
    <property type="term" value="F:monoatomic cation transmembrane transporter activity"/>
    <property type="evidence" value="ECO:0007669"/>
    <property type="project" value="InterPro"/>
</dbReference>
<dbReference type="Pfam" id="PF02386">
    <property type="entry name" value="TrkH"/>
    <property type="match status" value="1"/>
</dbReference>
<evidence type="ECO:0000313" key="10">
    <source>
        <dbReference type="Proteomes" id="UP000030491"/>
    </source>
</evidence>
<dbReference type="GO" id="GO:0005886">
    <property type="term" value="C:plasma membrane"/>
    <property type="evidence" value="ECO:0007669"/>
    <property type="project" value="UniProtKB-SubCell"/>
</dbReference>
<evidence type="ECO:0000256" key="6">
    <source>
        <dbReference type="ARBA" id="ARBA00023065"/>
    </source>
</evidence>
<evidence type="ECO:0000256" key="3">
    <source>
        <dbReference type="ARBA" id="ARBA00022475"/>
    </source>
</evidence>
<evidence type="ECO:0000256" key="5">
    <source>
        <dbReference type="ARBA" id="ARBA00022989"/>
    </source>
</evidence>
<feature type="transmembrane region" description="Helical" evidence="8">
    <location>
        <begin position="303"/>
        <end position="336"/>
    </location>
</feature>
<comment type="caution">
    <text evidence="9">The sequence shown here is derived from an EMBL/GenBank/DDBJ whole genome shotgun (WGS) entry which is preliminary data.</text>
</comment>
<dbReference type="AlphaFoldDB" id="A0A0A1ZL31"/>
<feature type="transmembrane region" description="Helical" evidence="8">
    <location>
        <begin position="237"/>
        <end position="255"/>
    </location>
</feature>
<keyword evidence="7 8" id="KW-0472">Membrane</keyword>
<evidence type="ECO:0000256" key="1">
    <source>
        <dbReference type="ARBA" id="ARBA00004651"/>
    </source>
</evidence>
<feature type="transmembrane region" description="Helical" evidence="8">
    <location>
        <begin position="196"/>
        <end position="216"/>
    </location>
</feature>
<feature type="transmembrane region" description="Helical" evidence="8">
    <location>
        <begin position="136"/>
        <end position="157"/>
    </location>
</feature>
<gene>
    <name evidence="9" type="ORF">EU93_1949</name>
</gene>
<sequence length="467" mass="51634">MKFTSNFYKLKDAYRKLSVPQFTIVTGLFIIFVGTIILSSPLCSSSKVGLWEAFFTSTSAITVTGLTIIDIGVDLNFFGQVFLALMLLSGGLGLMAITTFLQGFVVKGTKLRTRLDKGKTLDEFGVGGIGRTFQSIVITATFIISFGAIVLYSFGFVDIQNNWERLWSSIFHSISAYNNAGFSLWSNSLQDYRTNFLVNTVFVFLIVMGGLGWRVIDDIWSNKKNLSYKKLSLHSRLVIRISFSLIFFGSLGFFITESLLNSQFFNDLNLFERLLSSIFETVSARTAGFTNYPISINSISDTGILLLMTLMFIGASTGGTGGGIKTTTFIALMAATRSTLRGQKDVIISNRLISDKVILKAVGITVGSLLFVILMAMLLSTTNTFVKKESFTFLEILFTCISAFATVGFDIGLTAKLNHFGQFILIVGMFVGRLGILLLLSALWQALYKSRIDRQKRIGYPKADLYV</sequence>
<keyword evidence="3" id="KW-1003">Cell membrane</keyword>
<dbReference type="OrthoDB" id="9810952at2"/>
<evidence type="ECO:0000313" key="9">
    <source>
        <dbReference type="EMBL" id="KGF90085.1"/>
    </source>
</evidence>
<dbReference type="Proteomes" id="UP000030491">
    <property type="component" value="Unassembled WGS sequence"/>
</dbReference>
<evidence type="ECO:0000256" key="8">
    <source>
        <dbReference type="SAM" id="Phobius"/>
    </source>
</evidence>
<dbReference type="PANTHER" id="PTHR32024">
    <property type="entry name" value="TRK SYSTEM POTASSIUM UPTAKE PROTEIN TRKG-RELATED"/>
    <property type="match status" value="1"/>
</dbReference>
<keyword evidence="5 8" id="KW-1133">Transmembrane helix</keyword>
<evidence type="ECO:0000256" key="4">
    <source>
        <dbReference type="ARBA" id="ARBA00022692"/>
    </source>
</evidence>
<dbReference type="GO" id="GO:0030001">
    <property type="term" value="P:metal ion transport"/>
    <property type="evidence" value="ECO:0007669"/>
    <property type="project" value="UniProtKB-ARBA"/>
</dbReference>
<reference evidence="10" key="1">
    <citation type="journal article" date="2014" name="Sci. Data">
        <title>Genomes of diverse isolates of the marine cyanobacterium Prochlorococcus.</title>
        <authorList>
            <person name="Biller S."/>
            <person name="Berube P."/>
            <person name="Thompson J."/>
            <person name="Kelly L."/>
            <person name="Roggensack S."/>
            <person name="Awad L."/>
            <person name="Roache-Johnson K."/>
            <person name="Ding H."/>
            <person name="Giovannoni S.J."/>
            <person name="Moore L.R."/>
            <person name="Chisholm S.W."/>
        </authorList>
    </citation>
    <scope>NUCLEOTIDE SEQUENCE [LARGE SCALE GENOMIC DNA]</scope>
</reference>